<dbReference type="PANTHER" id="PTHR11010">
    <property type="entry name" value="PROTEASE S28 PRO-X CARBOXYPEPTIDASE-RELATED"/>
    <property type="match status" value="1"/>
</dbReference>
<reference evidence="7 8" key="1">
    <citation type="journal article" date="2015" name="Sci. Rep.">
        <title>Chromosome-level genome map provides insights into diverse defense mechanisms in the medicinal fungus Ganoderma sinense.</title>
        <authorList>
            <person name="Zhu Y."/>
            <person name="Xu J."/>
            <person name="Sun C."/>
            <person name="Zhou S."/>
            <person name="Xu H."/>
            <person name="Nelson D.R."/>
            <person name="Qian J."/>
            <person name="Song J."/>
            <person name="Luo H."/>
            <person name="Xiang L."/>
            <person name="Li Y."/>
            <person name="Xu Z."/>
            <person name="Ji A."/>
            <person name="Wang L."/>
            <person name="Lu S."/>
            <person name="Hayward A."/>
            <person name="Sun W."/>
            <person name="Li X."/>
            <person name="Schwartz D.C."/>
            <person name="Wang Y."/>
            <person name="Chen S."/>
        </authorList>
    </citation>
    <scope>NUCLEOTIDE SEQUENCE [LARGE SCALE GENOMIC DNA]</scope>
    <source>
        <strain evidence="7 8">ZZ0214-1</strain>
    </source>
</reference>
<evidence type="ECO:0008006" key="9">
    <source>
        <dbReference type="Google" id="ProtNLM"/>
    </source>
</evidence>
<accession>A0A2G8SH11</accession>
<evidence type="ECO:0000256" key="4">
    <source>
        <dbReference type="ARBA" id="ARBA00022801"/>
    </source>
</evidence>
<dbReference type="OrthoDB" id="1735038at2759"/>
<evidence type="ECO:0000256" key="1">
    <source>
        <dbReference type="ARBA" id="ARBA00011079"/>
    </source>
</evidence>
<evidence type="ECO:0000313" key="8">
    <source>
        <dbReference type="Proteomes" id="UP000230002"/>
    </source>
</evidence>
<feature type="chain" id="PRO_5013627734" description="Transporter" evidence="6">
    <location>
        <begin position="20"/>
        <end position="539"/>
    </location>
</feature>
<keyword evidence="5" id="KW-0325">Glycoprotein</keyword>
<evidence type="ECO:0000256" key="6">
    <source>
        <dbReference type="SAM" id="SignalP"/>
    </source>
</evidence>
<dbReference type="PANTHER" id="PTHR11010:SF23">
    <property type="entry name" value="SERINE PEPTIDASE"/>
    <property type="match status" value="1"/>
</dbReference>
<dbReference type="Gene3D" id="3.40.50.1820">
    <property type="entry name" value="alpha/beta hydrolase"/>
    <property type="match status" value="2"/>
</dbReference>
<comment type="caution">
    <text evidence="7">The sequence shown here is derived from an EMBL/GenBank/DDBJ whole genome shotgun (WGS) entry which is preliminary data.</text>
</comment>
<dbReference type="EMBL" id="AYKW01000009">
    <property type="protein sequence ID" value="PIL32987.1"/>
    <property type="molecule type" value="Genomic_DNA"/>
</dbReference>
<organism evidence="7 8">
    <name type="scientific">Ganoderma sinense ZZ0214-1</name>
    <dbReference type="NCBI Taxonomy" id="1077348"/>
    <lineage>
        <taxon>Eukaryota</taxon>
        <taxon>Fungi</taxon>
        <taxon>Dikarya</taxon>
        <taxon>Basidiomycota</taxon>
        <taxon>Agaricomycotina</taxon>
        <taxon>Agaricomycetes</taxon>
        <taxon>Polyporales</taxon>
        <taxon>Polyporaceae</taxon>
        <taxon>Ganoderma</taxon>
    </lineage>
</organism>
<evidence type="ECO:0000256" key="3">
    <source>
        <dbReference type="ARBA" id="ARBA00022729"/>
    </source>
</evidence>
<keyword evidence="8" id="KW-1185">Reference proteome</keyword>
<evidence type="ECO:0000256" key="5">
    <source>
        <dbReference type="ARBA" id="ARBA00023180"/>
    </source>
</evidence>
<evidence type="ECO:0000256" key="2">
    <source>
        <dbReference type="ARBA" id="ARBA00022670"/>
    </source>
</evidence>
<dbReference type="GO" id="GO:0070008">
    <property type="term" value="F:serine-type exopeptidase activity"/>
    <property type="evidence" value="ECO:0007669"/>
    <property type="project" value="InterPro"/>
</dbReference>
<gene>
    <name evidence="7" type="ORF">GSI_05105</name>
</gene>
<protein>
    <recommendedName>
        <fullName evidence="9">Transporter</fullName>
    </recommendedName>
</protein>
<dbReference type="Proteomes" id="UP000230002">
    <property type="component" value="Unassembled WGS sequence"/>
</dbReference>
<dbReference type="GO" id="GO:0008239">
    <property type="term" value="F:dipeptidyl-peptidase activity"/>
    <property type="evidence" value="ECO:0007669"/>
    <property type="project" value="TreeGrafter"/>
</dbReference>
<dbReference type="GO" id="GO:0006508">
    <property type="term" value="P:proteolysis"/>
    <property type="evidence" value="ECO:0007669"/>
    <property type="project" value="UniProtKB-KW"/>
</dbReference>
<dbReference type="InterPro" id="IPR008758">
    <property type="entry name" value="Peptidase_S28"/>
</dbReference>
<proteinExistence type="inferred from homology"/>
<keyword evidence="2" id="KW-0645">Protease</keyword>
<sequence>MVVLTLLASLVLLLSCVDAFPSRAKGPASILPRPSIPHFENPLEGLPVVSRNGTQLPDYTHVYYFNQLIDHNNPSLGTFKQRYYHTYEFYELGIGNLSDDGVRRILGGPIILSTPGEVDASGYTTYLTNATLNGRIAQTLNGSTVVLEHRFFGSSNPYGDLSVASFRVHTVQQAVADLVYFARNAQLPMPGGDALAPGKAPWILVGGSYAGALTSYTMASNPGVFTAGYASSAVVQAIVNFWGYFEPIRQNMPANCSADVEAVITHVDSVIASNDTTAISALKSTFGLPLGHNDDFAAALLQNLFPWQSLQPDSGPNQAFYQFCDALEVQNGVSAPASGWGLDYALQAWGTYWKSAFYYQICGDDDVETCLGTYDITNPFWTYTYTGNAARSWQWLICTQLGFQQDGAPTGQPSIASRMVTPEWGLRQCTYRFPGAFGSNAAIASPNSTGINAVYEGWNTTVENIVFASGTRDPWKESTVAADGCTNAGSDSQPHLLSDGFHCSDLLIREGAASASVKSVQDTAVEYMAEWISQWKQTA</sequence>
<comment type="similarity">
    <text evidence="1">Belongs to the peptidase S28 family.</text>
</comment>
<dbReference type="SUPFAM" id="SSF53474">
    <property type="entry name" value="alpha/beta-Hydrolases"/>
    <property type="match status" value="1"/>
</dbReference>
<name>A0A2G8SH11_9APHY</name>
<keyword evidence="3 6" id="KW-0732">Signal</keyword>
<dbReference type="InterPro" id="IPR029058">
    <property type="entry name" value="AB_hydrolase_fold"/>
</dbReference>
<evidence type="ECO:0000313" key="7">
    <source>
        <dbReference type="EMBL" id="PIL32987.1"/>
    </source>
</evidence>
<feature type="signal peptide" evidence="6">
    <location>
        <begin position="1"/>
        <end position="19"/>
    </location>
</feature>
<keyword evidence="4" id="KW-0378">Hydrolase</keyword>
<dbReference type="Pfam" id="PF05577">
    <property type="entry name" value="Peptidase_S28"/>
    <property type="match status" value="1"/>
</dbReference>
<dbReference type="AlphaFoldDB" id="A0A2G8SH11"/>